<dbReference type="RefSeq" id="WP_379522568.1">
    <property type="nucleotide sequence ID" value="NZ_JBHSPA010000089.1"/>
</dbReference>
<feature type="region of interest" description="Disordered" evidence="1">
    <location>
        <begin position="157"/>
        <end position="184"/>
    </location>
</feature>
<evidence type="ECO:0000313" key="2">
    <source>
        <dbReference type="EMBL" id="MFC5833141.1"/>
    </source>
</evidence>
<accession>A0ABW1D8Y5</accession>
<protein>
    <submittedName>
        <fullName evidence="2">Pentapeptide repeat-containing protein</fullName>
    </submittedName>
</protein>
<feature type="compositionally biased region" description="Low complexity" evidence="1">
    <location>
        <begin position="157"/>
        <end position="173"/>
    </location>
</feature>
<evidence type="ECO:0000313" key="3">
    <source>
        <dbReference type="Proteomes" id="UP001596058"/>
    </source>
</evidence>
<feature type="region of interest" description="Disordered" evidence="1">
    <location>
        <begin position="450"/>
        <end position="496"/>
    </location>
</feature>
<dbReference type="Proteomes" id="UP001596058">
    <property type="component" value="Unassembled WGS sequence"/>
</dbReference>
<feature type="compositionally biased region" description="Pro residues" evidence="1">
    <location>
        <begin position="487"/>
        <end position="496"/>
    </location>
</feature>
<feature type="compositionally biased region" description="Gly residues" evidence="1">
    <location>
        <begin position="419"/>
        <end position="433"/>
    </location>
</feature>
<gene>
    <name evidence="2" type="ORF">ACFPZ3_55615</name>
</gene>
<evidence type="ECO:0000256" key="1">
    <source>
        <dbReference type="SAM" id="MobiDB-lite"/>
    </source>
</evidence>
<name>A0ABW1D8Y5_9ACTN</name>
<reference evidence="3" key="1">
    <citation type="journal article" date="2019" name="Int. J. Syst. Evol. Microbiol.">
        <title>The Global Catalogue of Microorganisms (GCM) 10K type strain sequencing project: providing services to taxonomists for standard genome sequencing and annotation.</title>
        <authorList>
            <consortium name="The Broad Institute Genomics Platform"/>
            <consortium name="The Broad Institute Genome Sequencing Center for Infectious Disease"/>
            <person name="Wu L."/>
            <person name="Ma J."/>
        </authorList>
    </citation>
    <scope>NUCLEOTIDE SEQUENCE [LARGE SCALE GENOMIC DNA]</scope>
    <source>
        <strain evidence="3">CCUG 53903</strain>
    </source>
</reference>
<feature type="region of interest" description="Disordered" evidence="1">
    <location>
        <begin position="406"/>
        <end position="433"/>
    </location>
</feature>
<sequence>MAGAGRIARPGRRSHRAAVWGVSAWLLQDLDKLPTLAEQVSARIEAARTALAAAAGVGAAVTLLLAVRRQRHQELAAAHTTHDAAERRVTELYTKAAEQLGNAQAPVRLVGLYALERLAQDTPALRQTIVDVLCAYLRMPYVLPAEQDRHEKIRAAQRAAQRAARTPGTARPGATGGRDPHEERQVRLTAQRILTAHLRYQPPPGPRRWWRGRLPDPNPGYWENLRLDLTGATLIDFNLTRCRLRTAGFGGATFTGSARFREATFTSTARFDSATFTREAEFGEATFTGDAEFGGATFTSVSRFDAATFTGGARFDAATFSGAAGFGGATFTGYAGFDAATFTSTAAFGKATFSSTAWFGKATFTGNAGFGGATFTRVVGVRRGDLHQHHLVQQGDLHQRRRVRRGDLHRRRQLRRGDGAGGRQVGGGATGPCSGGCGAGVAGRLEGGGHRGRVADAAPGRRGGCIAPRSWPRRRRRRMNSWASAMPAPPGDEPPF</sequence>
<proteinExistence type="predicted"/>
<dbReference type="Gene3D" id="2.160.20.80">
    <property type="entry name" value="E3 ubiquitin-protein ligase SopA"/>
    <property type="match status" value="1"/>
</dbReference>
<dbReference type="Pfam" id="PF13576">
    <property type="entry name" value="Pentapeptide_3"/>
    <property type="match status" value="1"/>
</dbReference>
<keyword evidence="3" id="KW-1185">Reference proteome</keyword>
<comment type="caution">
    <text evidence="2">The sequence shown here is derived from an EMBL/GenBank/DDBJ whole genome shotgun (WGS) entry which is preliminary data.</text>
</comment>
<dbReference type="InterPro" id="IPR001646">
    <property type="entry name" value="5peptide_repeat"/>
</dbReference>
<organism evidence="2 3">
    <name type="scientific">Nonomuraea insulae</name>
    <dbReference type="NCBI Taxonomy" id="1616787"/>
    <lineage>
        <taxon>Bacteria</taxon>
        <taxon>Bacillati</taxon>
        <taxon>Actinomycetota</taxon>
        <taxon>Actinomycetes</taxon>
        <taxon>Streptosporangiales</taxon>
        <taxon>Streptosporangiaceae</taxon>
        <taxon>Nonomuraea</taxon>
    </lineage>
</organism>
<dbReference type="EMBL" id="JBHSPA010000089">
    <property type="protein sequence ID" value="MFC5833141.1"/>
    <property type="molecule type" value="Genomic_DNA"/>
</dbReference>